<evidence type="ECO:0000259" key="5">
    <source>
        <dbReference type="PROSITE" id="PS50042"/>
    </source>
</evidence>
<dbReference type="InterPro" id="IPR004030">
    <property type="entry name" value="NOS_N"/>
</dbReference>
<gene>
    <name evidence="7" type="ORF">E3A20_08960</name>
</gene>
<dbReference type="SUPFAM" id="SSF63380">
    <property type="entry name" value="Riboflavin synthase domain-like"/>
    <property type="match status" value="1"/>
</dbReference>
<dbReference type="Gene3D" id="3.90.440.10">
    <property type="entry name" value="Nitric Oxide Synthase,Heme Domain,Chain A domain 2"/>
    <property type="match status" value="1"/>
</dbReference>
<evidence type="ECO:0000259" key="6">
    <source>
        <dbReference type="PROSITE" id="PS51384"/>
    </source>
</evidence>
<keyword evidence="4" id="KW-0408">Iron</keyword>
<comment type="caution">
    <text evidence="7">The sequence shown here is derived from an EMBL/GenBank/DDBJ whole genome shotgun (WGS) entry which is preliminary data.</text>
</comment>
<evidence type="ECO:0000313" key="8">
    <source>
        <dbReference type="Proteomes" id="UP000321083"/>
    </source>
</evidence>
<dbReference type="InterPro" id="IPR007419">
    <property type="entry name" value="BFD-like_2Fe2S-bd_dom"/>
</dbReference>
<dbReference type="InterPro" id="IPR018490">
    <property type="entry name" value="cNMP-bd_dom_sf"/>
</dbReference>
<dbReference type="PROSITE" id="PS51384">
    <property type="entry name" value="FAD_FR"/>
    <property type="match status" value="1"/>
</dbReference>
<dbReference type="AlphaFoldDB" id="A0A5C6MAG7"/>
<accession>A0A5C6MAG7</accession>
<dbReference type="PROSITE" id="PS50042">
    <property type="entry name" value="CNMP_BINDING_3"/>
    <property type="match status" value="2"/>
</dbReference>
<sequence length="1015" mass="110937">ATEVFILLKGCCGIYSQGTELRLRLVETVEQVGEIIGAQAFLEGRQFRSASIVALDEVQVAVLPGASFRELLSSDELAAGQLKARAAQFAINKLGVLAQYALSKLGVLADELDQQPAPRRIPQGTLRQYAAGSVIYHAGDAADCAWFLVAGEVALSQPGSLQPSETIRAGLLFGDSEVIAGTPRLEQAVALTSVEVLSFDARLLANCQQQGGRISTILTALASAHKLPQLGTVYRYLAQVDHQPCLVSDYTKPSGQRIRVRYFAHLPQLEAARQDVSGATVTLASPDRSRLIVLTPAGIVTGLTVHGEWNQLPDAMSLVLRGGSLADWQRKAFQSSGELLLENATSRTPAGAEIICACTNSTTSMLRAAARNATCVDDLTRTTGAGGICGGCRARLPLFLGQLEVSLCRLRRTPLAEGAIRIRLEAVDETPLPAAQAGQFIRVEALIDGAWVGRPYTLIGASARAYELGVKLEENGFFSNWLNTATDGTLVRVLPPQGDVCPAADDPRPLLYVVAGIGVTPAVAGVRQLATHRPIHVLYSFRSPAVAACLNELQTAAAAGHIQLLQHCTAELGRLDAEAVAEFAATLGAAEVVVCGPGDFNRMVLSKLAENPALTLKADSFDHPQRGEGQLLQPGGWRRKNFTPDYPAGPPIPRGAKVPPAEQAEQFLREFAAECPGRCQLPERIQQAQDELADSGVWNMTAEELGFAARIAWRNAERCVGRLYWNGLHLRDCRHMTEPAQMAEAMFEHLRFAWNGGDLRPAITVFSPGTRDVPGPRIWNPQLLRYAGYRLRSGKQIGDPAQNAVTEKIMQLGWQPAGTDFELLPLVIQTAEHGPRMFELPADCRPEVRLSHPQHNWLLERGLKWYAIPAVSDMALDAGGIMYRMIPFNGWYLNTEIAARNLTDNNRYNLLPELAERMGLDLSSERTLWRDRAMLMLHEAVLHSFDRAGVKIADHHSVCHEFLEFCRNEQAAGREPTGKWMWLVPPFSSSATILYQEPFRDRAFKPAYCLQKPIW</sequence>
<feature type="domain" description="Cyclic nucleotide-binding" evidence="5">
    <location>
        <begin position="1"/>
        <end position="72"/>
    </location>
</feature>
<evidence type="ECO:0000256" key="1">
    <source>
        <dbReference type="ARBA" id="ARBA00022617"/>
    </source>
</evidence>
<keyword evidence="8" id="KW-1185">Reference proteome</keyword>
<dbReference type="Gene3D" id="2.40.30.10">
    <property type="entry name" value="Translation factors"/>
    <property type="match status" value="1"/>
</dbReference>
<dbReference type="Pfam" id="PF04324">
    <property type="entry name" value="Fer2_BFD"/>
    <property type="match status" value="1"/>
</dbReference>
<protein>
    <submittedName>
        <fullName evidence="7">Nitric-oxide synthase</fullName>
    </submittedName>
</protein>
<feature type="non-terminal residue" evidence="7">
    <location>
        <position position="1"/>
    </location>
</feature>
<dbReference type="InterPro" id="IPR039261">
    <property type="entry name" value="FNR_nucleotide-bd"/>
</dbReference>
<keyword evidence="3" id="KW-0560">Oxidoreductase</keyword>
<dbReference type="EMBL" id="SRHE01000135">
    <property type="protein sequence ID" value="TWW09974.1"/>
    <property type="molecule type" value="Genomic_DNA"/>
</dbReference>
<dbReference type="Gene3D" id="3.90.340.10">
    <property type="entry name" value="Nitric Oxide Synthase, Chain A, domain 1"/>
    <property type="match status" value="1"/>
</dbReference>
<dbReference type="GO" id="GO:0004517">
    <property type="term" value="F:nitric-oxide synthase activity"/>
    <property type="evidence" value="ECO:0007669"/>
    <property type="project" value="InterPro"/>
</dbReference>
<dbReference type="InterPro" id="IPR041854">
    <property type="entry name" value="BFD-like_2Fe2S-bd_dom_sf"/>
</dbReference>
<dbReference type="InterPro" id="IPR036119">
    <property type="entry name" value="NOS_N_sf"/>
</dbReference>
<dbReference type="InterPro" id="IPR044943">
    <property type="entry name" value="NOS_dom_1"/>
</dbReference>
<dbReference type="GO" id="GO:0046872">
    <property type="term" value="F:metal ion binding"/>
    <property type="evidence" value="ECO:0007669"/>
    <property type="project" value="UniProtKB-KW"/>
</dbReference>
<keyword evidence="2" id="KW-0479">Metal-binding</keyword>
<dbReference type="CDD" id="cd00322">
    <property type="entry name" value="FNR_like"/>
    <property type="match status" value="1"/>
</dbReference>
<dbReference type="PANTHER" id="PTHR43410:SF1">
    <property type="entry name" value="NITRIC OXIDE SYNTHASE"/>
    <property type="match status" value="1"/>
</dbReference>
<proteinExistence type="predicted"/>
<dbReference type="SUPFAM" id="SSF52343">
    <property type="entry name" value="Ferredoxin reductase-like, C-terminal NADP-linked domain"/>
    <property type="match status" value="1"/>
</dbReference>
<dbReference type="Pfam" id="PF02898">
    <property type="entry name" value="NO_synthase"/>
    <property type="match status" value="1"/>
</dbReference>
<name>A0A5C6MAG7_9PLAN</name>
<evidence type="ECO:0000256" key="3">
    <source>
        <dbReference type="ARBA" id="ARBA00023002"/>
    </source>
</evidence>
<dbReference type="Gene3D" id="1.10.10.1100">
    <property type="entry name" value="BFD-like [2Fe-2S]-binding domain"/>
    <property type="match status" value="1"/>
</dbReference>
<dbReference type="GO" id="GO:0006809">
    <property type="term" value="P:nitric oxide biosynthetic process"/>
    <property type="evidence" value="ECO:0007669"/>
    <property type="project" value="InterPro"/>
</dbReference>
<dbReference type="InterPro" id="IPR017927">
    <property type="entry name" value="FAD-bd_FR_type"/>
</dbReference>
<dbReference type="InterPro" id="IPR000595">
    <property type="entry name" value="cNMP-bd_dom"/>
</dbReference>
<evidence type="ECO:0000256" key="2">
    <source>
        <dbReference type="ARBA" id="ARBA00022723"/>
    </source>
</evidence>
<dbReference type="InterPro" id="IPR050607">
    <property type="entry name" value="NOS"/>
</dbReference>
<dbReference type="CDD" id="cd19942">
    <property type="entry name" value="Fer2_BFD-like"/>
    <property type="match status" value="1"/>
</dbReference>
<dbReference type="PROSITE" id="PS60001">
    <property type="entry name" value="NOS"/>
    <property type="match status" value="1"/>
</dbReference>
<organism evidence="7 8">
    <name type="scientific">Planctomyces bekefii</name>
    <dbReference type="NCBI Taxonomy" id="1653850"/>
    <lineage>
        <taxon>Bacteria</taxon>
        <taxon>Pseudomonadati</taxon>
        <taxon>Planctomycetota</taxon>
        <taxon>Planctomycetia</taxon>
        <taxon>Planctomycetales</taxon>
        <taxon>Planctomycetaceae</taxon>
        <taxon>Planctomyces</taxon>
    </lineage>
</organism>
<dbReference type="Proteomes" id="UP000321083">
    <property type="component" value="Unassembled WGS sequence"/>
</dbReference>
<dbReference type="PANTHER" id="PTHR43410">
    <property type="entry name" value="NITRIC OXIDE SYNTHASE OXYGENASE"/>
    <property type="match status" value="1"/>
</dbReference>
<dbReference type="CDD" id="cd00038">
    <property type="entry name" value="CAP_ED"/>
    <property type="match status" value="2"/>
</dbReference>
<reference evidence="7 8" key="2">
    <citation type="submission" date="2019-08" db="EMBL/GenBank/DDBJ databases">
        <authorList>
            <person name="Henke P."/>
        </authorList>
    </citation>
    <scope>NUCLEOTIDE SEQUENCE [LARGE SCALE GENOMIC DNA]</scope>
    <source>
        <strain evidence="7">Phe10_nw2017</strain>
    </source>
</reference>
<keyword evidence="1" id="KW-0349">Heme</keyword>
<dbReference type="SUPFAM" id="SSF51206">
    <property type="entry name" value="cAMP-binding domain-like"/>
    <property type="match status" value="2"/>
</dbReference>
<dbReference type="InterPro" id="IPR017938">
    <property type="entry name" value="Riboflavin_synthase-like_b-brl"/>
</dbReference>
<feature type="domain" description="FAD-binding FR-type" evidence="6">
    <location>
        <begin position="402"/>
        <end position="503"/>
    </location>
</feature>
<reference evidence="7 8" key="1">
    <citation type="submission" date="2019-08" db="EMBL/GenBank/DDBJ databases">
        <title>100 year-old enigma solved: identification of Planctomyces bekefii, the type genus and species of the phylum Planctomycetes.</title>
        <authorList>
            <person name="Svetlana D.N."/>
            <person name="Overmann J."/>
        </authorList>
    </citation>
    <scope>NUCLEOTIDE SEQUENCE [LARGE SCALE GENOMIC DNA]</scope>
    <source>
        <strain evidence="7">Phe10_nw2017</strain>
    </source>
</reference>
<dbReference type="InterPro" id="IPR014710">
    <property type="entry name" value="RmlC-like_jellyroll"/>
</dbReference>
<evidence type="ECO:0000313" key="7">
    <source>
        <dbReference type="EMBL" id="TWW09974.1"/>
    </source>
</evidence>
<evidence type="ECO:0000256" key="4">
    <source>
        <dbReference type="ARBA" id="ARBA00023004"/>
    </source>
</evidence>
<dbReference type="InterPro" id="IPR044944">
    <property type="entry name" value="NOS_dom_3"/>
</dbReference>
<dbReference type="Gene3D" id="3.90.1230.10">
    <property type="entry name" value="Nitric Oxide Synthase, Chain A, domain 3"/>
    <property type="match status" value="1"/>
</dbReference>
<dbReference type="SUPFAM" id="SSF56512">
    <property type="entry name" value="Nitric oxide (NO) synthase oxygenase domain"/>
    <property type="match status" value="1"/>
</dbReference>
<dbReference type="Gene3D" id="3.40.50.80">
    <property type="entry name" value="Nucleotide-binding domain of ferredoxin-NADP reductase (FNR) module"/>
    <property type="match status" value="1"/>
</dbReference>
<dbReference type="Pfam" id="PF00027">
    <property type="entry name" value="cNMP_binding"/>
    <property type="match status" value="2"/>
</dbReference>
<dbReference type="Gene3D" id="2.60.120.10">
    <property type="entry name" value="Jelly Rolls"/>
    <property type="match status" value="2"/>
</dbReference>
<dbReference type="InterPro" id="IPR044940">
    <property type="entry name" value="NOS_dom_2"/>
</dbReference>
<feature type="domain" description="Cyclic nucleotide-binding" evidence="5">
    <location>
        <begin position="108"/>
        <end position="200"/>
    </location>
</feature>